<keyword evidence="3" id="KW-0520">NAD</keyword>
<dbReference type="AlphaFoldDB" id="A0A3B0XFZ8"/>
<dbReference type="GO" id="GO:0016616">
    <property type="term" value="F:oxidoreductase activity, acting on the CH-OH group of donors, NAD or NADP as acceptor"/>
    <property type="evidence" value="ECO:0007669"/>
    <property type="project" value="InterPro"/>
</dbReference>
<dbReference type="EMBL" id="UOFG01000168">
    <property type="protein sequence ID" value="VAW62362.1"/>
    <property type="molecule type" value="Genomic_DNA"/>
</dbReference>
<gene>
    <name evidence="5" type="ORF">MNBD_GAMMA11-319</name>
</gene>
<dbReference type="InterPro" id="IPR050418">
    <property type="entry name" value="D-iso_2-hydroxyacid_DH_PdxB"/>
</dbReference>
<accession>A0A3B0XFZ8</accession>
<evidence type="ECO:0000259" key="4">
    <source>
        <dbReference type="Pfam" id="PF00389"/>
    </source>
</evidence>
<sequence length="131" mass="14322">MNILMIDSGQLTGEAIFPDLNINKYGWQQFISLDASEVEERSWRTDVIVSTCTPVSAQIIEGACKLKLIVAAGDNTDHIDHDAARARGIHVVNVPGLTGNTAENTQTICEQVVQHINAWIERFSMQADTAG</sequence>
<dbReference type="SUPFAM" id="SSF52283">
    <property type="entry name" value="Formate/glycerate dehydrogenase catalytic domain-like"/>
    <property type="match status" value="1"/>
</dbReference>
<evidence type="ECO:0000256" key="1">
    <source>
        <dbReference type="ARBA" id="ARBA00005854"/>
    </source>
</evidence>
<evidence type="ECO:0000256" key="2">
    <source>
        <dbReference type="ARBA" id="ARBA00023002"/>
    </source>
</evidence>
<dbReference type="PANTHER" id="PTHR43761">
    <property type="entry name" value="D-ISOMER SPECIFIC 2-HYDROXYACID DEHYDROGENASE FAMILY PROTEIN (AFU_ORTHOLOGUE AFUA_1G13630)"/>
    <property type="match status" value="1"/>
</dbReference>
<dbReference type="InterPro" id="IPR006139">
    <property type="entry name" value="D-isomer_2_OHA_DH_cat_dom"/>
</dbReference>
<evidence type="ECO:0000313" key="5">
    <source>
        <dbReference type="EMBL" id="VAW62362.1"/>
    </source>
</evidence>
<proteinExistence type="inferred from homology"/>
<evidence type="ECO:0000256" key="3">
    <source>
        <dbReference type="ARBA" id="ARBA00023027"/>
    </source>
</evidence>
<dbReference type="Gene3D" id="3.40.50.720">
    <property type="entry name" value="NAD(P)-binding Rossmann-like Domain"/>
    <property type="match status" value="1"/>
</dbReference>
<feature type="domain" description="D-isomer specific 2-hydroxyacid dehydrogenase catalytic" evidence="4">
    <location>
        <begin position="36"/>
        <end position="121"/>
    </location>
</feature>
<dbReference type="Pfam" id="PF00389">
    <property type="entry name" value="2-Hacid_dh"/>
    <property type="match status" value="1"/>
</dbReference>
<name>A0A3B0XFZ8_9ZZZZ</name>
<dbReference type="PANTHER" id="PTHR43761:SF1">
    <property type="entry name" value="D-ISOMER SPECIFIC 2-HYDROXYACID DEHYDROGENASE CATALYTIC DOMAIN-CONTAINING PROTEIN-RELATED"/>
    <property type="match status" value="1"/>
</dbReference>
<dbReference type="GO" id="GO:0051287">
    <property type="term" value="F:NAD binding"/>
    <property type="evidence" value="ECO:0007669"/>
    <property type="project" value="InterPro"/>
</dbReference>
<protein>
    <recommendedName>
        <fullName evidence="4">D-isomer specific 2-hydroxyacid dehydrogenase catalytic domain-containing protein</fullName>
    </recommendedName>
</protein>
<reference evidence="5" key="1">
    <citation type="submission" date="2018-06" db="EMBL/GenBank/DDBJ databases">
        <authorList>
            <person name="Zhirakovskaya E."/>
        </authorList>
    </citation>
    <scope>NUCLEOTIDE SEQUENCE</scope>
</reference>
<keyword evidence="2" id="KW-0560">Oxidoreductase</keyword>
<comment type="similarity">
    <text evidence="1">Belongs to the D-isomer specific 2-hydroxyacid dehydrogenase family.</text>
</comment>
<organism evidence="5">
    <name type="scientific">hydrothermal vent metagenome</name>
    <dbReference type="NCBI Taxonomy" id="652676"/>
    <lineage>
        <taxon>unclassified sequences</taxon>
        <taxon>metagenomes</taxon>
        <taxon>ecological metagenomes</taxon>
    </lineage>
</organism>